<accession>J5KCE1</accession>
<sequence>MKKLIQFIAGAKCPTCSAIDTIAINADNDIIYCVKCDFKESRPKIDDVKKQSINVINIQDYKRPKS</sequence>
<gene>
    <name evidence="1" type="ORF">NT02SARS_1497</name>
</gene>
<protein>
    <submittedName>
        <fullName evidence="1">Uncharacterized protein</fullName>
    </submittedName>
</protein>
<proteinExistence type="predicted"/>
<dbReference type="EMBL" id="JH611186">
    <property type="protein sequence ID" value="EJP72798.1"/>
    <property type="molecule type" value="Genomic_DNA"/>
</dbReference>
<name>J5KCE1_9GAMM</name>
<organism evidence="1 2">
    <name type="scientific">SAR86 cluster bacterium SAR86B</name>
    <dbReference type="NCBI Taxonomy" id="1123867"/>
    <lineage>
        <taxon>Bacteria</taxon>
        <taxon>Pseudomonadati</taxon>
        <taxon>Pseudomonadota</taxon>
        <taxon>Gammaproteobacteria</taxon>
        <taxon>SAR86 cluster</taxon>
    </lineage>
</organism>
<evidence type="ECO:0000313" key="2">
    <source>
        <dbReference type="Proteomes" id="UP000010116"/>
    </source>
</evidence>
<dbReference type="InterPro" id="IPR012658">
    <property type="entry name" value="YheV"/>
</dbReference>
<dbReference type="Proteomes" id="UP000010116">
    <property type="component" value="Unassembled WGS sequence"/>
</dbReference>
<reference evidence="1 2" key="1">
    <citation type="journal article" date="2012" name="ISME J.">
        <title>Genomic insights to SAR86, an abundant and uncultivated marine bacterial lineage.</title>
        <authorList>
            <person name="Dupont C.L."/>
            <person name="Rusch D.B."/>
            <person name="Yooseph S."/>
            <person name="Lombardo M.J."/>
            <person name="Richter R.A."/>
            <person name="Valas R."/>
            <person name="Novotny M."/>
            <person name="Yee-Greenbaum J."/>
            <person name="Selengut J.D."/>
            <person name="Haft D.H."/>
            <person name="Halpern A.L."/>
            <person name="Lasken R.S."/>
            <person name="Nealson K."/>
            <person name="Friedman R."/>
            <person name="Venter J.C."/>
        </authorList>
    </citation>
    <scope>NUCLEOTIDE SEQUENCE [LARGE SCALE GENOMIC DNA]</scope>
</reference>
<dbReference type="AlphaFoldDB" id="J5KCE1"/>
<dbReference type="HOGENOM" id="CLU_186875_1_1_6"/>
<evidence type="ECO:0000313" key="1">
    <source>
        <dbReference type="EMBL" id="EJP72798.1"/>
    </source>
</evidence>
<dbReference type="Pfam" id="PF09526">
    <property type="entry name" value="DUF2387"/>
    <property type="match status" value="1"/>
</dbReference>